<evidence type="ECO:0000256" key="2">
    <source>
        <dbReference type="ARBA" id="ARBA00009077"/>
    </source>
</evidence>
<gene>
    <name evidence="10" type="ORF">GOM49_13075</name>
</gene>
<accession>A0A6I6EQG0</accession>
<evidence type="ECO:0000256" key="1">
    <source>
        <dbReference type="ARBA" id="ARBA00001933"/>
    </source>
</evidence>
<keyword evidence="3 8" id="KW-0663">Pyridoxal phosphate</keyword>
<dbReference type="FunFam" id="3.40.640.10:FF:000046">
    <property type="entry name" value="Cystathionine gamma-lyase"/>
    <property type="match status" value="1"/>
</dbReference>
<feature type="modified residue" description="N6-(pyridoxal phosphate)lysine" evidence="8">
    <location>
        <position position="206"/>
    </location>
</feature>
<sequence>MEKSFMTKLARLGEKAPKSISTPKAIPIYMSSSFSFNDVDELEKVYGKEENGYVYSRMGNPGQDALKEIMTSIDEGEEAQVFSSGMGAITMSILAHVKSGDHIIADEVLYGGSFQFLKEELRNFNIEVSFINMLKDNIEEYFKPNTKVVYMETISNPLMEVIDIRVISEACKKHNVKLIVDNTFATPIICQPLKLGADVVVYSATKYLCGHSDVIAGIAVSSKETMEQISHTAAIYGTTMSPFDSWILIRSLRTLELRIKQHSQNALKLAEYLQGHEKIKKVYYPGLSSSSSFSLAKNMFNNNLFGGMLSVDFKGGEKAVCDIIKALESIKFVPSLAGVSTTLSYPVRTSHRALTDDELIKSGISKGLLRISTGLENIDDIIAEFDRALKQV</sequence>
<comment type="catalytic activity">
    <reaction evidence="6">
        <text>L-homocysteine + H2O = 2-oxobutanoate + hydrogen sulfide + NH4(+) + H(+)</text>
        <dbReference type="Rhea" id="RHEA:14501"/>
        <dbReference type="ChEBI" id="CHEBI:15377"/>
        <dbReference type="ChEBI" id="CHEBI:15378"/>
        <dbReference type="ChEBI" id="CHEBI:16763"/>
        <dbReference type="ChEBI" id="CHEBI:28938"/>
        <dbReference type="ChEBI" id="CHEBI:29919"/>
        <dbReference type="ChEBI" id="CHEBI:58199"/>
        <dbReference type="EC" id="4.4.1.2"/>
    </reaction>
    <physiologicalReaction direction="left-to-right" evidence="6">
        <dbReference type="Rhea" id="RHEA:14502"/>
    </physiologicalReaction>
</comment>
<dbReference type="InterPro" id="IPR054542">
    <property type="entry name" value="Cys_met_metab_PP"/>
</dbReference>
<comment type="cofactor">
    <cofactor evidence="1 9">
        <name>pyridoxal 5'-phosphate</name>
        <dbReference type="ChEBI" id="CHEBI:597326"/>
    </cofactor>
</comment>
<dbReference type="InterPro" id="IPR015424">
    <property type="entry name" value="PyrdxlP-dep_Trfase"/>
</dbReference>
<dbReference type="GO" id="GO:0008483">
    <property type="term" value="F:transaminase activity"/>
    <property type="evidence" value="ECO:0007669"/>
    <property type="project" value="UniProtKB-KW"/>
</dbReference>
<comment type="similarity">
    <text evidence="2 9">Belongs to the trans-sulfuration enzymes family.</text>
</comment>
<evidence type="ECO:0000256" key="6">
    <source>
        <dbReference type="ARBA" id="ARBA00048780"/>
    </source>
</evidence>
<comment type="catalytic activity">
    <reaction evidence="7">
        <text>L-methionine + H2O = methanethiol + 2-oxobutanoate + NH4(+)</text>
        <dbReference type="Rhea" id="RHEA:23800"/>
        <dbReference type="ChEBI" id="CHEBI:15377"/>
        <dbReference type="ChEBI" id="CHEBI:16007"/>
        <dbReference type="ChEBI" id="CHEBI:16763"/>
        <dbReference type="ChEBI" id="CHEBI:28938"/>
        <dbReference type="ChEBI" id="CHEBI:57844"/>
        <dbReference type="EC" id="4.4.1.11"/>
    </reaction>
    <physiologicalReaction direction="left-to-right" evidence="7">
        <dbReference type="Rhea" id="RHEA:23801"/>
    </physiologicalReaction>
</comment>
<evidence type="ECO:0000313" key="11">
    <source>
        <dbReference type="Proteomes" id="UP000422764"/>
    </source>
</evidence>
<dbReference type="PIRSF" id="PIRSF001434">
    <property type="entry name" value="CGS"/>
    <property type="match status" value="1"/>
</dbReference>
<dbReference type="GO" id="GO:0005737">
    <property type="term" value="C:cytoplasm"/>
    <property type="evidence" value="ECO:0007669"/>
    <property type="project" value="TreeGrafter"/>
</dbReference>
<name>A0A6I6EQG0_9CLOT</name>
<keyword evidence="10" id="KW-0808">Transferase</keyword>
<dbReference type="InterPro" id="IPR015422">
    <property type="entry name" value="PyrdxlP-dep_Trfase_small"/>
</dbReference>
<dbReference type="PROSITE" id="PS00868">
    <property type="entry name" value="CYS_MET_METAB_PP"/>
    <property type="match status" value="1"/>
</dbReference>
<reference evidence="10 11" key="1">
    <citation type="submission" date="2019-12" db="EMBL/GenBank/DDBJ databases">
        <title>Genome sequenceing of Clostridium bovifaecis.</title>
        <authorList>
            <person name="Yao Y."/>
        </authorList>
    </citation>
    <scope>NUCLEOTIDE SEQUENCE [LARGE SCALE GENOMIC DNA]</scope>
    <source>
        <strain evidence="10 11">BXX</strain>
    </source>
</reference>
<dbReference type="GO" id="GO:0018826">
    <property type="term" value="F:methionine gamma-lyase activity"/>
    <property type="evidence" value="ECO:0007669"/>
    <property type="project" value="UniProtKB-EC"/>
</dbReference>
<keyword evidence="11" id="KW-1185">Reference proteome</keyword>
<evidence type="ECO:0000313" key="10">
    <source>
        <dbReference type="EMBL" id="QGU95899.1"/>
    </source>
</evidence>
<dbReference type="Pfam" id="PF01053">
    <property type="entry name" value="Cys_Met_Meta_PP"/>
    <property type="match status" value="1"/>
</dbReference>
<evidence type="ECO:0000256" key="8">
    <source>
        <dbReference type="PIRSR" id="PIRSR001434-2"/>
    </source>
</evidence>
<dbReference type="EC" id="4.4.1.2" evidence="4"/>
<dbReference type="PANTHER" id="PTHR11808">
    <property type="entry name" value="TRANS-SULFURATION ENZYME FAMILY MEMBER"/>
    <property type="match status" value="1"/>
</dbReference>
<dbReference type="InterPro" id="IPR015421">
    <property type="entry name" value="PyrdxlP-dep_Trfase_major"/>
</dbReference>
<keyword evidence="10" id="KW-0032">Aminotransferase</keyword>
<dbReference type="PANTHER" id="PTHR11808:SF80">
    <property type="entry name" value="CYSTATHIONINE GAMMA-LYASE"/>
    <property type="match status" value="1"/>
</dbReference>
<dbReference type="GO" id="GO:0047982">
    <property type="term" value="F:homocysteine desulfhydrase activity"/>
    <property type="evidence" value="ECO:0007669"/>
    <property type="project" value="UniProtKB-EC"/>
</dbReference>
<dbReference type="CDD" id="cd00614">
    <property type="entry name" value="CGS_like"/>
    <property type="match status" value="1"/>
</dbReference>
<dbReference type="Proteomes" id="UP000422764">
    <property type="component" value="Chromosome"/>
</dbReference>
<dbReference type="GO" id="GO:0030170">
    <property type="term" value="F:pyridoxal phosphate binding"/>
    <property type="evidence" value="ECO:0007669"/>
    <property type="project" value="InterPro"/>
</dbReference>
<organism evidence="10 11">
    <name type="scientific">Clostridium bovifaecis</name>
    <dbReference type="NCBI Taxonomy" id="2184719"/>
    <lineage>
        <taxon>Bacteria</taxon>
        <taxon>Bacillati</taxon>
        <taxon>Bacillota</taxon>
        <taxon>Clostridia</taxon>
        <taxon>Eubacteriales</taxon>
        <taxon>Clostridiaceae</taxon>
        <taxon>Clostridium</taxon>
    </lineage>
</organism>
<dbReference type="EMBL" id="CP046522">
    <property type="protein sequence ID" value="QGU95899.1"/>
    <property type="molecule type" value="Genomic_DNA"/>
</dbReference>
<proteinExistence type="inferred from homology"/>
<dbReference type="InterPro" id="IPR000277">
    <property type="entry name" value="Cys/Met-Metab_PyrdxlP-dep_enz"/>
</dbReference>
<evidence type="ECO:0000256" key="4">
    <source>
        <dbReference type="ARBA" id="ARBA00047175"/>
    </source>
</evidence>
<dbReference type="GO" id="GO:0019346">
    <property type="term" value="P:transsulfuration"/>
    <property type="evidence" value="ECO:0007669"/>
    <property type="project" value="InterPro"/>
</dbReference>
<evidence type="ECO:0000256" key="3">
    <source>
        <dbReference type="ARBA" id="ARBA00022898"/>
    </source>
</evidence>
<evidence type="ECO:0000256" key="5">
    <source>
        <dbReference type="ARBA" id="ARBA00047199"/>
    </source>
</evidence>
<dbReference type="Gene3D" id="3.90.1150.10">
    <property type="entry name" value="Aspartate Aminotransferase, domain 1"/>
    <property type="match status" value="1"/>
</dbReference>
<dbReference type="SUPFAM" id="SSF53383">
    <property type="entry name" value="PLP-dependent transferases"/>
    <property type="match status" value="1"/>
</dbReference>
<protein>
    <recommendedName>
        <fullName evidence="4">homocysteine desulfhydrase</fullName>
        <ecNumber evidence="4">4.4.1.2</ecNumber>
    </recommendedName>
    <alternativeName>
        <fullName evidence="5">Homocysteine desulfhydrase</fullName>
    </alternativeName>
</protein>
<dbReference type="AlphaFoldDB" id="A0A6I6EQG0"/>
<evidence type="ECO:0000256" key="9">
    <source>
        <dbReference type="RuleBase" id="RU362118"/>
    </source>
</evidence>
<dbReference type="Gene3D" id="3.40.640.10">
    <property type="entry name" value="Type I PLP-dependent aspartate aminotransferase-like (Major domain)"/>
    <property type="match status" value="1"/>
</dbReference>
<evidence type="ECO:0000256" key="7">
    <source>
        <dbReference type="ARBA" id="ARBA00052699"/>
    </source>
</evidence>